<dbReference type="PROSITE" id="PS51257">
    <property type="entry name" value="PROKAR_LIPOPROTEIN"/>
    <property type="match status" value="1"/>
</dbReference>
<comment type="caution">
    <text evidence="1">The sequence shown here is derived from an EMBL/GenBank/DDBJ whole genome shotgun (WGS) entry which is preliminary data.</text>
</comment>
<dbReference type="Proteomes" id="UP000740830">
    <property type="component" value="Unassembled WGS sequence"/>
</dbReference>
<dbReference type="EMBL" id="JAHLDG010000031">
    <property type="protein sequence ID" value="MBU3221059.1"/>
    <property type="molecule type" value="Genomic_DNA"/>
</dbReference>
<gene>
    <name evidence="1" type="ORF">KPL27_13395</name>
</gene>
<keyword evidence="2" id="KW-1185">Reference proteome</keyword>
<organism evidence="1 2">
    <name type="scientific">Clostridium algidicarnis</name>
    <dbReference type="NCBI Taxonomy" id="37659"/>
    <lineage>
        <taxon>Bacteria</taxon>
        <taxon>Bacillati</taxon>
        <taxon>Bacillota</taxon>
        <taxon>Clostridia</taxon>
        <taxon>Eubacteriales</taxon>
        <taxon>Clostridiaceae</taxon>
        <taxon>Clostridium</taxon>
    </lineage>
</organism>
<reference evidence="1 2" key="1">
    <citation type="submission" date="2021-06" db="EMBL/GenBank/DDBJ databases">
        <title>Clostridia strains as spoilage organisms.</title>
        <authorList>
            <person name="Wambui J."/>
            <person name="Stephan R."/>
            <person name="Stevens M.J.A."/>
        </authorList>
    </citation>
    <scope>NUCLEOTIDE SEQUENCE [LARGE SCALE GENOMIC DNA]</scope>
    <source>
        <strain evidence="1 2">CM013</strain>
    </source>
</reference>
<dbReference type="RefSeq" id="WP_216101296.1">
    <property type="nucleotide sequence ID" value="NZ_JAHLDG010000031.1"/>
</dbReference>
<evidence type="ECO:0000313" key="2">
    <source>
        <dbReference type="Proteomes" id="UP000740830"/>
    </source>
</evidence>
<protein>
    <recommendedName>
        <fullName evidence="3">Lipoprotein</fullName>
    </recommendedName>
</protein>
<evidence type="ECO:0008006" key="3">
    <source>
        <dbReference type="Google" id="ProtNLM"/>
    </source>
</evidence>
<accession>A0ABS6C6C3</accession>
<sequence>MFKKKNNIILILLSVIITTVFLGCTKTSETEPSNFPLRKEVGNYIIDIEYTKYFGNYLLTKYYITAKDGSNIEKTDVFLTAATQNNNGIKFGAGPQHISSKEVAKDKLEVVQRFIIVGRKGKSDSIKVEYLLTGDIKFELSNSLNKTTNGYEYIHKKVSLDGLDFTIESLGNFEFGSLIDFYVEDTKNSDTYDIRDKYSLKLISGNYINAYDLKTFLGYQNNDVKQLSELKDYDYNKDSKHIVFCTGNLLYNPEDVDINNMQIYLVDNQTQNETLIYSK</sequence>
<evidence type="ECO:0000313" key="1">
    <source>
        <dbReference type="EMBL" id="MBU3221059.1"/>
    </source>
</evidence>
<proteinExistence type="predicted"/>
<name>A0ABS6C6C3_9CLOT</name>